<dbReference type="WBParaSite" id="Minc3s00678g15975">
    <property type="protein sequence ID" value="Minc3s00678g15975"/>
    <property type="gene ID" value="Minc3s00678g15975"/>
</dbReference>
<reference evidence="3" key="1">
    <citation type="submission" date="2022-11" db="UniProtKB">
        <authorList>
            <consortium name="WormBaseParasite"/>
        </authorList>
    </citation>
    <scope>IDENTIFICATION</scope>
</reference>
<dbReference type="InterPro" id="IPR011765">
    <property type="entry name" value="Pept_M16_N"/>
</dbReference>
<sequence length="112" mass="12315">MMRLFNRIAKVKVHGDVDVSVYRSVRSKLRIAIASVPGPMVKGKISFVITETTTNYGLPHTLEHLVFMGSTNYPYKGFLDVIANRCLASGTNASTCQDYTAYTLSTFGQAGF</sequence>
<organism evidence="2 3">
    <name type="scientific">Meloidogyne incognita</name>
    <name type="common">Southern root-knot nematode worm</name>
    <name type="synonym">Oxyuris incognita</name>
    <dbReference type="NCBI Taxonomy" id="6306"/>
    <lineage>
        <taxon>Eukaryota</taxon>
        <taxon>Metazoa</taxon>
        <taxon>Ecdysozoa</taxon>
        <taxon>Nematoda</taxon>
        <taxon>Chromadorea</taxon>
        <taxon>Rhabditida</taxon>
        <taxon>Tylenchina</taxon>
        <taxon>Tylenchomorpha</taxon>
        <taxon>Tylenchoidea</taxon>
        <taxon>Meloidogynidae</taxon>
        <taxon>Meloidogyninae</taxon>
        <taxon>Meloidogyne</taxon>
        <taxon>Meloidogyne incognita group</taxon>
    </lineage>
</organism>
<dbReference type="PANTHER" id="PTHR43016">
    <property type="entry name" value="PRESEQUENCE PROTEASE"/>
    <property type="match status" value="1"/>
</dbReference>
<dbReference type="Gene3D" id="3.30.830.10">
    <property type="entry name" value="Metalloenzyme, LuxS/M16 peptidase-like"/>
    <property type="match status" value="1"/>
</dbReference>
<proteinExistence type="predicted"/>
<dbReference type="SUPFAM" id="SSF63411">
    <property type="entry name" value="LuxS/MPP-like metallohydrolase"/>
    <property type="match status" value="1"/>
</dbReference>
<dbReference type="Proteomes" id="UP000887563">
    <property type="component" value="Unplaced"/>
</dbReference>
<feature type="domain" description="Peptidase M16 N-terminal" evidence="1">
    <location>
        <begin position="50"/>
        <end position="107"/>
    </location>
</feature>
<evidence type="ECO:0000313" key="2">
    <source>
        <dbReference type="Proteomes" id="UP000887563"/>
    </source>
</evidence>
<dbReference type="Pfam" id="PF00675">
    <property type="entry name" value="Peptidase_M16"/>
    <property type="match status" value="1"/>
</dbReference>
<dbReference type="AlphaFoldDB" id="A0A914LN07"/>
<dbReference type="PANTHER" id="PTHR43016:SF16">
    <property type="entry name" value="METALLOPROTEASE, PUTATIVE (AFU_ORTHOLOGUE AFUA_4G07610)-RELATED"/>
    <property type="match status" value="1"/>
</dbReference>
<protein>
    <submittedName>
        <fullName evidence="3">Peptidase M16 N-terminal domain-containing protein</fullName>
    </submittedName>
</protein>
<name>A0A914LN07_MELIC</name>
<dbReference type="InterPro" id="IPR011249">
    <property type="entry name" value="Metalloenz_LuxS/M16"/>
</dbReference>
<evidence type="ECO:0000313" key="3">
    <source>
        <dbReference type="WBParaSite" id="Minc3s00678g15975"/>
    </source>
</evidence>
<evidence type="ECO:0000259" key="1">
    <source>
        <dbReference type="Pfam" id="PF00675"/>
    </source>
</evidence>
<accession>A0A914LN07</accession>
<keyword evidence="2" id="KW-1185">Reference proteome</keyword>
<dbReference type="GO" id="GO:0046872">
    <property type="term" value="F:metal ion binding"/>
    <property type="evidence" value="ECO:0007669"/>
    <property type="project" value="InterPro"/>
</dbReference>